<dbReference type="Proteomes" id="UP001187192">
    <property type="component" value="Unassembled WGS sequence"/>
</dbReference>
<evidence type="ECO:0000313" key="2">
    <source>
        <dbReference type="EMBL" id="GMN50365.1"/>
    </source>
</evidence>
<gene>
    <name evidence="2" type="ORF">TIFTF001_019531</name>
</gene>
<protein>
    <submittedName>
        <fullName evidence="2">Uncharacterized protein</fullName>
    </submittedName>
</protein>
<evidence type="ECO:0000313" key="3">
    <source>
        <dbReference type="Proteomes" id="UP001187192"/>
    </source>
</evidence>
<sequence>MPLNSRLCRSPTPEIKPSRLTHSRFSLPRNLQSRFPFPNFPSSPIPPSLIFSISSPMAALNLPPLAPAEIYTLPQRANDRARSF</sequence>
<keyword evidence="3" id="KW-1185">Reference proteome</keyword>
<dbReference type="Gramene" id="FCD_00000343-RA">
    <property type="protein sequence ID" value="FCD_00000343-RA:cds"/>
    <property type="gene ID" value="FCD_00000343"/>
</dbReference>
<accession>A0AA88DA75</accession>
<dbReference type="AlphaFoldDB" id="A0AA88DA75"/>
<name>A0AA88DA75_FICCA</name>
<proteinExistence type="predicted"/>
<comment type="caution">
    <text evidence="2">The sequence shown here is derived from an EMBL/GenBank/DDBJ whole genome shotgun (WGS) entry which is preliminary data.</text>
</comment>
<organism evidence="2 3">
    <name type="scientific">Ficus carica</name>
    <name type="common">Common fig</name>
    <dbReference type="NCBI Taxonomy" id="3494"/>
    <lineage>
        <taxon>Eukaryota</taxon>
        <taxon>Viridiplantae</taxon>
        <taxon>Streptophyta</taxon>
        <taxon>Embryophyta</taxon>
        <taxon>Tracheophyta</taxon>
        <taxon>Spermatophyta</taxon>
        <taxon>Magnoliopsida</taxon>
        <taxon>eudicotyledons</taxon>
        <taxon>Gunneridae</taxon>
        <taxon>Pentapetalae</taxon>
        <taxon>rosids</taxon>
        <taxon>fabids</taxon>
        <taxon>Rosales</taxon>
        <taxon>Moraceae</taxon>
        <taxon>Ficeae</taxon>
        <taxon>Ficus</taxon>
    </lineage>
</organism>
<feature type="region of interest" description="Disordered" evidence="1">
    <location>
        <begin position="1"/>
        <end position="23"/>
    </location>
</feature>
<evidence type="ECO:0000256" key="1">
    <source>
        <dbReference type="SAM" id="MobiDB-lite"/>
    </source>
</evidence>
<dbReference type="EMBL" id="BTGU01000033">
    <property type="protein sequence ID" value="GMN50365.1"/>
    <property type="molecule type" value="Genomic_DNA"/>
</dbReference>
<reference evidence="2" key="1">
    <citation type="submission" date="2023-07" db="EMBL/GenBank/DDBJ databases">
        <title>draft genome sequence of fig (Ficus carica).</title>
        <authorList>
            <person name="Takahashi T."/>
            <person name="Nishimura K."/>
        </authorList>
    </citation>
    <scope>NUCLEOTIDE SEQUENCE</scope>
</reference>